<dbReference type="EMBL" id="FPAA01000001">
    <property type="protein sequence ID" value="SFS30498.1"/>
    <property type="molecule type" value="Genomic_DNA"/>
</dbReference>
<proteinExistence type="predicted"/>
<organism evidence="1 2">
    <name type="scientific">Marininema halotolerans</name>
    <dbReference type="NCBI Taxonomy" id="1155944"/>
    <lineage>
        <taxon>Bacteria</taxon>
        <taxon>Bacillati</taxon>
        <taxon>Bacillota</taxon>
        <taxon>Bacilli</taxon>
        <taxon>Bacillales</taxon>
        <taxon>Thermoactinomycetaceae</taxon>
        <taxon>Marininema</taxon>
    </lineage>
</organism>
<evidence type="ECO:0000313" key="1">
    <source>
        <dbReference type="EMBL" id="SFS30498.1"/>
    </source>
</evidence>
<evidence type="ECO:0000313" key="2">
    <source>
        <dbReference type="Proteomes" id="UP000198660"/>
    </source>
</evidence>
<sequence length="94" mass="10241">MQDAGSQRMNHALQITEEAVQFVRVAQNSADPQVIQQAQRKLEQAKSALEAFGEVGDSNTARDPVSQGLAQLEQSRTTLAQSVSISDPVGYHLY</sequence>
<name>A0A1I6NRD0_9BACL</name>
<protein>
    <submittedName>
        <fullName evidence="1">Uncharacterized protein</fullName>
    </submittedName>
</protein>
<accession>A0A1I6NRD0</accession>
<reference evidence="2" key="1">
    <citation type="submission" date="2016-10" db="EMBL/GenBank/DDBJ databases">
        <authorList>
            <person name="Varghese N."/>
            <person name="Submissions S."/>
        </authorList>
    </citation>
    <scope>NUCLEOTIDE SEQUENCE [LARGE SCALE GENOMIC DNA]</scope>
    <source>
        <strain evidence="2">DSM 45789</strain>
    </source>
</reference>
<dbReference type="AlphaFoldDB" id="A0A1I6NRD0"/>
<keyword evidence="2" id="KW-1185">Reference proteome</keyword>
<gene>
    <name evidence="1" type="ORF">SAMN05444972_10156</name>
</gene>
<dbReference type="Proteomes" id="UP000198660">
    <property type="component" value="Unassembled WGS sequence"/>
</dbReference>
<dbReference type="OrthoDB" id="2972073at2"/>
<dbReference type="RefSeq" id="WP_091832117.1">
    <property type="nucleotide sequence ID" value="NZ_FPAA01000001.1"/>
</dbReference>